<evidence type="ECO:0000313" key="1">
    <source>
        <dbReference type="EMBL" id="BDD09481.1"/>
    </source>
</evidence>
<dbReference type="SUPFAM" id="SSF49464">
    <property type="entry name" value="Carboxypeptidase regulatory domain-like"/>
    <property type="match status" value="1"/>
</dbReference>
<dbReference type="EMBL" id="AP025314">
    <property type="protein sequence ID" value="BDD09481.1"/>
    <property type="molecule type" value="Genomic_DNA"/>
</dbReference>
<gene>
    <name evidence="1" type="ORF">FUAX_19130</name>
</gene>
<name>A0AAU9CKJ6_9BACT</name>
<reference evidence="1 2" key="1">
    <citation type="submission" date="2021-12" db="EMBL/GenBank/DDBJ databases">
        <title>Genome sequencing of bacteria with rrn-lacking chromosome and rrn-plasmid.</title>
        <authorList>
            <person name="Anda M."/>
            <person name="Iwasaki W."/>
        </authorList>
    </citation>
    <scope>NUCLEOTIDE SEQUENCE [LARGE SCALE GENOMIC DNA]</scope>
    <source>
        <strain evidence="1 2">DSM 100852</strain>
    </source>
</reference>
<dbReference type="KEGG" id="fax:FUAX_19130"/>
<dbReference type="Proteomes" id="UP001348817">
    <property type="component" value="Chromosome"/>
</dbReference>
<dbReference type="Gene3D" id="2.60.40.1120">
    <property type="entry name" value="Carboxypeptidase-like, regulatory domain"/>
    <property type="match status" value="1"/>
</dbReference>
<dbReference type="InterPro" id="IPR008969">
    <property type="entry name" value="CarboxyPept-like_regulatory"/>
</dbReference>
<keyword evidence="2" id="KW-1185">Reference proteome</keyword>
<sequence length="398" mass="46127">MRNGLILFFLIFTISAKAQVLTGKIVDAKTLSPIPFVHIYIEGTHVGTASDAEGKFRLQAKLGDGIYHLVVSSVGYDKTKVAVDRNTSEDIIIPVKQNVVELRAITVRGGRRIGKAYLDLFKSKFIGNPDDSLTKNCELLNPEVLRFYYNKNDKRFEVWSEDSLRFLNRNLGYEMSVKLNEFHFDTERWFSFCRMDRSFKDLTEGMKRRECRKVLKRRNAVYEGTKAHFLDAVYKDKLWKKRYRIIFKADLNQVDSMYTYFDTLKHGPAIRTPYGEDVKNLHDSLSRWTVMELGLRGHNVTEMEADSLLKEGRYLDFTEQLWAVRMRKSDWKKYQYAMVNGLGYTGTSMGTLILTNPGNVPLRFGVDGNLERPDLLYGHRRNFTPMNRALPEDFGKGK</sequence>
<evidence type="ECO:0008006" key="3">
    <source>
        <dbReference type="Google" id="ProtNLM"/>
    </source>
</evidence>
<dbReference type="RefSeq" id="WP_338391081.1">
    <property type="nucleotide sequence ID" value="NZ_AP025314.1"/>
</dbReference>
<dbReference type="Pfam" id="PF13715">
    <property type="entry name" value="CarbopepD_reg_2"/>
    <property type="match status" value="1"/>
</dbReference>
<accession>A0AAU9CKJ6</accession>
<proteinExistence type="predicted"/>
<organism evidence="1 2">
    <name type="scientific">Fulvitalea axinellae</name>
    <dbReference type="NCBI Taxonomy" id="1182444"/>
    <lineage>
        <taxon>Bacteria</taxon>
        <taxon>Pseudomonadati</taxon>
        <taxon>Bacteroidota</taxon>
        <taxon>Cytophagia</taxon>
        <taxon>Cytophagales</taxon>
        <taxon>Persicobacteraceae</taxon>
        <taxon>Fulvitalea</taxon>
    </lineage>
</organism>
<evidence type="ECO:0000313" key="2">
    <source>
        <dbReference type="Proteomes" id="UP001348817"/>
    </source>
</evidence>
<protein>
    <recommendedName>
        <fullName evidence="3">Carboxypeptidase-like regulatory domain-containing protein</fullName>
    </recommendedName>
</protein>
<dbReference type="AlphaFoldDB" id="A0AAU9CKJ6"/>